<evidence type="ECO:0000256" key="5">
    <source>
        <dbReference type="PROSITE-ProRule" id="PRU01091"/>
    </source>
</evidence>
<evidence type="ECO:0000256" key="3">
    <source>
        <dbReference type="ARBA" id="ARBA00023125"/>
    </source>
</evidence>
<keyword evidence="1" id="KW-0677">Repeat</keyword>
<evidence type="ECO:0000313" key="8">
    <source>
        <dbReference type="EMBL" id="TYR36783.1"/>
    </source>
</evidence>
<dbReference type="Gene3D" id="3.40.50.10070">
    <property type="entry name" value="TolB, N-terminal domain"/>
    <property type="match status" value="1"/>
</dbReference>
<dbReference type="SUPFAM" id="SSF46894">
    <property type="entry name" value="C-terminal effector domain of the bipartite response regulators"/>
    <property type="match status" value="1"/>
</dbReference>
<keyword evidence="6" id="KW-0472">Membrane</keyword>
<proteinExistence type="predicted"/>
<feature type="DNA-binding region" description="OmpR/PhoB-type" evidence="5">
    <location>
        <begin position="6"/>
        <end position="102"/>
    </location>
</feature>
<protein>
    <recommendedName>
        <fullName evidence="7">OmpR/PhoB-type domain-containing protein</fullName>
    </recommendedName>
</protein>
<evidence type="ECO:0000256" key="4">
    <source>
        <dbReference type="PROSITE-ProRule" id="PRU00339"/>
    </source>
</evidence>
<dbReference type="Proteomes" id="UP000323258">
    <property type="component" value="Unassembled WGS sequence"/>
</dbReference>
<keyword evidence="3 5" id="KW-0238">DNA-binding</keyword>
<keyword evidence="6" id="KW-1133">Transmembrane helix</keyword>
<evidence type="ECO:0000256" key="6">
    <source>
        <dbReference type="SAM" id="Phobius"/>
    </source>
</evidence>
<comment type="caution">
    <text evidence="8">The sequence shown here is derived from an EMBL/GenBank/DDBJ whole genome shotgun (WGS) entry which is preliminary data.</text>
</comment>
<dbReference type="InterPro" id="IPR016032">
    <property type="entry name" value="Sig_transdc_resp-reg_C-effctor"/>
</dbReference>
<evidence type="ECO:0000259" key="7">
    <source>
        <dbReference type="PROSITE" id="PS51755"/>
    </source>
</evidence>
<dbReference type="Pfam" id="PF13181">
    <property type="entry name" value="TPR_8"/>
    <property type="match status" value="1"/>
</dbReference>
<reference evidence="8 9" key="1">
    <citation type="submission" date="2019-08" db="EMBL/GenBank/DDBJ databases">
        <authorList>
            <person name="Seo Y.L."/>
        </authorList>
    </citation>
    <scope>NUCLEOTIDE SEQUENCE [LARGE SCALE GENOMIC DNA]</scope>
    <source>
        <strain evidence="8 9">MaA-C15</strain>
    </source>
</reference>
<keyword evidence="6" id="KW-0812">Transmembrane</keyword>
<dbReference type="GO" id="GO:0006355">
    <property type="term" value="P:regulation of DNA-templated transcription"/>
    <property type="evidence" value="ECO:0007669"/>
    <property type="project" value="InterPro"/>
</dbReference>
<dbReference type="AlphaFoldDB" id="A0A5D4H985"/>
<dbReference type="InterPro" id="IPR011990">
    <property type="entry name" value="TPR-like_helical_dom_sf"/>
</dbReference>
<keyword evidence="2 4" id="KW-0802">TPR repeat</keyword>
<feature type="domain" description="OmpR/PhoB-type" evidence="7">
    <location>
        <begin position="6"/>
        <end position="102"/>
    </location>
</feature>
<dbReference type="InterPro" id="IPR001867">
    <property type="entry name" value="OmpR/PhoB-type_DNA-bd"/>
</dbReference>
<organism evidence="8 9">
    <name type="scientific">Neoaquamicrobium microcysteis</name>
    <dbReference type="NCBI Taxonomy" id="2682781"/>
    <lineage>
        <taxon>Bacteria</taxon>
        <taxon>Pseudomonadati</taxon>
        <taxon>Pseudomonadota</taxon>
        <taxon>Alphaproteobacteria</taxon>
        <taxon>Hyphomicrobiales</taxon>
        <taxon>Phyllobacteriaceae</taxon>
        <taxon>Neoaquamicrobium</taxon>
    </lineage>
</organism>
<dbReference type="PROSITE" id="PS51755">
    <property type="entry name" value="OMPR_PHOB"/>
    <property type="match status" value="1"/>
</dbReference>
<dbReference type="InterPro" id="IPR036388">
    <property type="entry name" value="WH-like_DNA-bd_sf"/>
</dbReference>
<keyword evidence="9" id="KW-1185">Reference proteome</keyword>
<dbReference type="Gene3D" id="1.25.40.10">
    <property type="entry name" value="Tetratricopeptide repeat domain"/>
    <property type="match status" value="1"/>
</dbReference>
<dbReference type="SMART" id="SM00028">
    <property type="entry name" value="TPR"/>
    <property type="match status" value="2"/>
</dbReference>
<accession>A0A5D4H985</accession>
<sequence length="555" mass="61258">MTGHRLAGYRFGPYLLNLDRLRLQQDGADIELRPKAFDVLRMLVEQNGRVVSKDELVAAVWPHVIVNDDALAQCVRDIRKALDDDGERFVRTVPRRGYEFVCSVTPVGAITMPAATAGTETRSTGWPPRTAPSIAIAAVIVVAAAMAIWQSGVFGRQMPQASGAQLSIAVLPFAANPDETWHGDGIAEDITTAVSRFRNLTVIARTSSFRFRDAGADPVSVGDDLGASYLLTGSVRRAGDKVRITAQLVDAKSGASRWTESYDRSFADVFDIQQEVVDSVAAQLVVHAVTDAAAKLSGPPASMRAYELALRARASYRQFSRDSSLEAWRLAEQAIALDPNYAPSWETLAAAKLQFYIQPYGPNQHSPEILKEAREAAQRAVALDGNFATAHAMLAFTQMWSRQYEESIQSVKKAVALNPNDWVGQGIYANILMFSGRYREAVEAFDQAMRFDPYAPALNLALKSMPLIMLGEFDHALRLTRSCAERAPRLFACWLYRAVAESQLGMDDEVARTLATMHEIYPAFTISRHMHAVPFRDKKEEERLAAYLRTAGLPD</sequence>
<evidence type="ECO:0000256" key="2">
    <source>
        <dbReference type="ARBA" id="ARBA00022803"/>
    </source>
</evidence>
<dbReference type="OrthoDB" id="9807521at2"/>
<reference evidence="8 9" key="2">
    <citation type="submission" date="2019-09" db="EMBL/GenBank/DDBJ databases">
        <title>Mesorhizobium sp. MaA-C15 isolated from Microcystis aeruginosa.</title>
        <authorList>
            <person name="Jeong S.E."/>
            <person name="Jin H.M."/>
            <person name="Jeon C.O."/>
        </authorList>
    </citation>
    <scope>NUCLEOTIDE SEQUENCE [LARGE SCALE GENOMIC DNA]</scope>
    <source>
        <strain evidence="8 9">MaA-C15</strain>
    </source>
</reference>
<dbReference type="SMART" id="SM00862">
    <property type="entry name" value="Trans_reg_C"/>
    <property type="match status" value="1"/>
</dbReference>
<evidence type="ECO:0000313" key="9">
    <source>
        <dbReference type="Proteomes" id="UP000323258"/>
    </source>
</evidence>
<dbReference type="InterPro" id="IPR019734">
    <property type="entry name" value="TPR_rpt"/>
</dbReference>
<dbReference type="PANTHER" id="PTHR44943:SF8">
    <property type="entry name" value="TPR REPEAT-CONTAINING PROTEIN MJ0263"/>
    <property type="match status" value="1"/>
</dbReference>
<dbReference type="Pfam" id="PF00486">
    <property type="entry name" value="Trans_reg_C"/>
    <property type="match status" value="1"/>
</dbReference>
<gene>
    <name evidence="8" type="ORF">FY036_00580</name>
</gene>
<dbReference type="SUPFAM" id="SSF48452">
    <property type="entry name" value="TPR-like"/>
    <property type="match status" value="1"/>
</dbReference>
<evidence type="ECO:0000256" key="1">
    <source>
        <dbReference type="ARBA" id="ARBA00022737"/>
    </source>
</evidence>
<dbReference type="CDD" id="cd00383">
    <property type="entry name" value="trans_reg_C"/>
    <property type="match status" value="1"/>
</dbReference>
<dbReference type="GO" id="GO:0000160">
    <property type="term" value="P:phosphorelay signal transduction system"/>
    <property type="evidence" value="ECO:0007669"/>
    <property type="project" value="InterPro"/>
</dbReference>
<dbReference type="RefSeq" id="WP_148912783.1">
    <property type="nucleotide sequence ID" value="NZ_VSZS01000042.1"/>
</dbReference>
<dbReference type="Gene3D" id="1.10.10.10">
    <property type="entry name" value="Winged helix-like DNA-binding domain superfamily/Winged helix DNA-binding domain"/>
    <property type="match status" value="1"/>
</dbReference>
<feature type="repeat" description="TPR" evidence="4">
    <location>
        <begin position="388"/>
        <end position="421"/>
    </location>
</feature>
<dbReference type="PANTHER" id="PTHR44943">
    <property type="entry name" value="CELLULOSE SYNTHASE OPERON PROTEIN C"/>
    <property type="match status" value="1"/>
</dbReference>
<dbReference type="EMBL" id="VSZS01000042">
    <property type="protein sequence ID" value="TYR36783.1"/>
    <property type="molecule type" value="Genomic_DNA"/>
</dbReference>
<dbReference type="GO" id="GO:0003677">
    <property type="term" value="F:DNA binding"/>
    <property type="evidence" value="ECO:0007669"/>
    <property type="project" value="UniProtKB-UniRule"/>
</dbReference>
<dbReference type="PROSITE" id="PS50005">
    <property type="entry name" value="TPR"/>
    <property type="match status" value="1"/>
</dbReference>
<name>A0A5D4H985_9HYPH</name>
<feature type="transmembrane region" description="Helical" evidence="6">
    <location>
        <begin position="130"/>
        <end position="149"/>
    </location>
</feature>
<dbReference type="InterPro" id="IPR051685">
    <property type="entry name" value="Ycf3/AcsC/BcsC/TPR_MFPF"/>
</dbReference>